<feature type="compositionally biased region" description="Basic and acidic residues" evidence="1">
    <location>
        <begin position="62"/>
        <end position="89"/>
    </location>
</feature>
<comment type="caution">
    <text evidence="2">The sequence shown here is derived from an EMBL/GenBank/DDBJ whole genome shotgun (WGS) entry which is preliminary data.</text>
</comment>
<gene>
    <name evidence="3" type="ORF">G3R41_19635</name>
    <name evidence="2" type="ORF">GCU67_18985</name>
</gene>
<evidence type="ECO:0000313" key="3">
    <source>
        <dbReference type="EMBL" id="NEN53120.1"/>
    </source>
</evidence>
<dbReference type="AlphaFoldDB" id="A0A6P0EX38"/>
<proteinExistence type="predicted"/>
<protein>
    <submittedName>
        <fullName evidence="2">Uncharacterized protein</fullName>
    </submittedName>
</protein>
<accession>A0A6P0EX38</accession>
<evidence type="ECO:0000313" key="5">
    <source>
        <dbReference type="Proteomes" id="UP000471152"/>
    </source>
</evidence>
<dbReference type="EMBL" id="JAAGWB010000059">
    <property type="protein sequence ID" value="NEN53120.1"/>
    <property type="molecule type" value="Genomic_DNA"/>
</dbReference>
<evidence type="ECO:0000313" key="2">
    <source>
        <dbReference type="EMBL" id="NEK96232.1"/>
    </source>
</evidence>
<feature type="region of interest" description="Disordered" evidence="1">
    <location>
        <begin position="1"/>
        <end position="97"/>
    </location>
</feature>
<sequence length="239" mass="25551">MAELSTHTGDPVPLSDRTGRPHPTSGGHVHDPAAAGPPPEDGAGHDGPWQQERQARSWWTSSDDRDARAEEADRRADQRDTTARGRDDTADQGVLGARDREALAYQRIREVTRRLNAQDADEADQHLHLQLAAEAIQEAIDSGADEPLLHLLRRVLELLDVQVADVLAAGVQRSALRVDLQHAGQLLAGAADDRTTAASDRSAAASDRSAAAGDRDSARTARQQAAAYRGLDDPGSPAP</sequence>
<keyword evidence="4" id="KW-1185">Reference proteome</keyword>
<reference evidence="3 5" key="2">
    <citation type="submission" date="2020-02" db="EMBL/GenBank/DDBJ databases">
        <title>The WGS of Modestobacter muralis DSM 100205.</title>
        <authorList>
            <person name="Jiang Z."/>
        </authorList>
    </citation>
    <scope>NUCLEOTIDE SEQUENCE [LARGE SCALE GENOMIC DNA]</scope>
    <source>
        <strain evidence="3 5">DSM 100205</strain>
    </source>
</reference>
<evidence type="ECO:0000256" key="1">
    <source>
        <dbReference type="SAM" id="MobiDB-lite"/>
    </source>
</evidence>
<feature type="compositionally biased region" description="Low complexity" evidence="1">
    <location>
        <begin position="191"/>
        <end position="212"/>
    </location>
</feature>
<feature type="region of interest" description="Disordered" evidence="1">
    <location>
        <begin position="191"/>
        <end position="239"/>
    </location>
</feature>
<reference evidence="2 4" key="1">
    <citation type="submission" date="2020-01" db="EMBL/GenBank/DDBJ databases">
        <title>the WGS Modestobacter muralis CPCC 204518.</title>
        <authorList>
            <person name="Jiang Z."/>
        </authorList>
    </citation>
    <scope>NUCLEOTIDE SEQUENCE [LARGE SCALE GENOMIC DNA]</scope>
    <source>
        <strain evidence="2 4">DSM 100205</strain>
    </source>
</reference>
<evidence type="ECO:0000313" key="4">
    <source>
        <dbReference type="Proteomes" id="UP000468828"/>
    </source>
</evidence>
<organism evidence="2 4">
    <name type="scientific">Modestobacter muralis</name>
    <dbReference type="NCBI Taxonomy" id="1608614"/>
    <lineage>
        <taxon>Bacteria</taxon>
        <taxon>Bacillati</taxon>
        <taxon>Actinomycetota</taxon>
        <taxon>Actinomycetes</taxon>
        <taxon>Geodermatophilales</taxon>
        <taxon>Geodermatophilaceae</taxon>
        <taxon>Modestobacter</taxon>
    </lineage>
</organism>
<dbReference type="Proteomes" id="UP000471152">
    <property type="component" value="Unassembled WGS sequence"/>
</dbReference>
<dbReference type="RefSeq" id="WP_163612920.1">
    <property type="nucleotide sequence ID" value="NZ_JAAGWB010000059.1"/>
</dbReference>
<name>A0A6P0EX38_9ACTN</name>
<dbReference type="Proteomes" id="UP000468828">
    <property type="component" value="Unassembled WGS sequence"/>
</dbReference>
<dbReference type="EMBL" id="JAAGWH010000057">
    <property type="protein sequence ID" value="NEK96232.1"/>
    <property type="molecule type" value="Genomic_DNA"/>
</dbReference>